<name>A0A0K1ZQD1_RALSL</name>
<protein>
    <submittedName>
        <fullName evidence="10">Antitoxin igA-2</fullName>
    </submittedName>
    <submittedName>
        <fullName evidence="5">Transcriptional regulator</fullName>
    </submittedName>
</protein>
<keyword evidence="1" id="KW-0805">Transcription regulation</keyword>
<evidence type="ECO:0000313" key="10">
    <source>
        <dbReference type="EMBL" id="CUV47496.1"/>
    </source>
</evidence>
<evidence type="ECO:0000313" key="14">
    <source>
        <dbReference type="Proteomes" id="UP000262427"/>
    </source>
</evidence>
<reference evidence="5" key="2">
    <citation type="submission" date="2018-01" db="EMBL/GenBank/DDBJ databases">
        <title>Ralstonia pseudosolanacearum P824 infects blueberry.</title>
        <authorList>
            <person name="Bocsanczy A.M."/>
            <person name="Norman D.J."/>
        </authorList>
    </citation>
    <scope>NUCLEOTIDE SEQUENCE</scope>
    <source>
        <strain evidence="5">P824</strain>
    </source>
</reference>
<evidence type="ECO:0000256" key="2">
    <source>
        <dbReference type="ARBA" id="ARBA00023125"/>
    </source>
</evidence>
<gene>
    <name evidence="10" type="primary">higA</name>
    <name evidence="13" type="ORF">LH706_21850</name>
    <name evidence="6" type="ORF">PSS4_v1_290005</name>
    <name evidence="12" type="ORF">RD1301_v1_1530001</name>
    <name evidence="5" type="ORF">RSP824_18260</name>
    <name evidence="7" type="ORF">RUN1744_v1_1030001</name>
    <name evidence="11" type="ORF">RUN215_v1_170004</name>
    <name evidence="8" type="ORF">TD1301_v1_2910003</name>
    <name evidence="9" type="ORF">TF3108_v1_1900001</name>
    <name evidence="10" type="ORF">TO10_v1_980003</name>
</gene>
<evidence type="ECO:0000313" key="8">
    <source>
        <dbReference type="EMBL" id="CUV37218.1"/>
    </source>
</evidence>
<reference evidence="14" key="3">
    <citation type="submission" date="2018-01" db="EMBL/GenBank/DDBJ databases">
        <title>Raltonia solanacearum P824 infects blueberry.</title>
        <authorList>
            <person name="Bocsanczy A.M."/>
            <person name="Norman D.J."/>
        </authorList>
    </citation>
    <scope>NUCLEOTIDE SEQUENCE [LARGE SCALE GENOMIC DNA]</scope>
    <source>
        <strain evidence="14">P824</strain>
    </source>
</reference>
<dbReference type="Gene3D" id="1.10.260.40">
    <property type="entry name" value="lambda repressor-like DNA-binding domains"/>
    <property type="match status" value="1"/>
</dbReference>
<dbReference type="InterPro" id="IPR001387">
    <property type="entry name" value="Cro/C1-type_HTH"/>
</dbReference>
<keyword evidence="3" id="KW-0804">Transcription</keyword>
<dbReference type="SUPFAM" id="SSF47413">
    <property type="entry name" value="lambda repressor-like DNA-binding domains"/>
    <property type="match status" value="1"/>
</dbReference>
<dbReference type="EMBL" id="LN899821">
    <property type="protein sequence ID" value="CUV17268.1"/>
    <property type="molecule type" value="Genomic_DNA"/>
</dbReference>
<dbReference type="GO" id="GO:0003677">
    <property type="term" value="F:DNA binding"/>
    <property type="evidence" value="ECO:0007669"/>
    <property type="project" value="UniProtKB-KW"/>
</dbReference>
<evidence type="ECO:0000313" key="11">
    <source>
        <dbReference type="EMBL" id="CUV53643.1"/>
    </source>
</evidence>
<dbReference type="AlphaFoldDB" id="A0A0K1ZQD1"/>
<feature type="domain" description="HTH cro/C1-type" evidence="4">
    <location>
        <begin position="44"/>
        <end position="87"/>
    </location>
</feature>
<dbReference type="EMBL" id="LN899827">
    <property type="protein sequence ID" value="CUV47496.1"/>
    <property type="molecule type" value="Genomic_DNA"/>
</dbReference>
<dbReference type="PATRIC" id="fig|305.107.peg.1390"/>
<dbReference type="EMBL" id="LN899825">
    <property type="protein sequence ID" value="CUV37218.1"/>
    <property type="molecule type" value="Genomic_DNA"/>
</dbReference>
<dbReference type="EMBL" id="CP085044">
    <property type="protein sequence ID" value="UZF18160.1"/>
    <property type="molecule type" value="Genomic_DNA"/>
</dbReference>
<dbReference type="EMBL" id="CP025742">
    <property type="protein sequence ID" value="AYA48430.1"/>
    <property type="molecule type" value="Genomic_DNA"/>
</dbReference>
<dbReference type="PROSITE" id="PS50943">
    <property type="entry name" value="HTH_CROC1"/>
    <property type="match status" value="1"/>
</dbReference>
<sequence>MKRNLFAELKEGMDALAAEREGKMTLRKVKVRVLQPLDVTAEEIKAVRAAAHASQAVMARRLRVNVRTYQNWEQGTAKPNTQAAVLIKLVEKHPETLQMLEAL</sequence>
<evidence type="ECO:0000256" key="1">
    <source>
        <dbReference type="ARBA" id="ARBA00023015"/>
    </source>
</evidence>
<dbReference type="EMBL" id="LN899826">
    <property type="protein sequence ID" value="CUV42950.1"/>
    <property type="molecule type" value="Genomic_DNA"/>
</dbReference>
<evidence type="ECO:0000313" key="15">
    <source>
        <dbReference type="Proteomes" id="UP001164049"/>
    </source>
</evidence>
<proteinExistence type="predicted"/>
<evidence type="ECO:0000259" key="4">
    <source>
        <dbReference type="PROSITE" id="PS50943"/>
    </source>
</evidence>
<dbReference type="PANTHER" id="PTHR36511:SF3">
    <property type="entry name" value="ANTITOXIN HIGA-2"/>
    <property type="match status" value="1"/>
</dbReference>
<reference evidence="13" key="4">
    <citation type="submission" date="2021-10" db="EMBL/GenBank/DDBJ databases">
        <title>Complete genome sequences of five Ralstonia solancearum strains isolated from sunflower.</title>
        <authorList>
            <person name="She X."/>
            <person name="He Z."/>
        </authorList>
    </citation>
    <scope>NUCLEOTIDE SEQUENCE</scope>
    <source>
        <strain evidence="13">RS638</strain>
        <plasmid evidence="13">p1</plasmid>
    </source>
</reference>
<dbReference type="InterPro" id="IPR010982">
    <property type="entry name" value="Lambda_DNA-bd_dom_sf"/>
</dbReference>
<evidence type="ECO:0000313" key="6">
    <source>
        <dbReference type="EMBL" id="CUV17268.1"/>
    </source>
</evidence>
<dbReference type="EMBL" id="LN899820">
    <property type="protein sequence ID" value="CUV53643.1"/>
    <property type="molecule type" value="Genomic_DNA"/>
</dbReference>
<dbReference type="CDD" id="cd00093">
    <property type="entry name" value="HTH_XRE"/>
    <property type="match status" value="1"/>
</dbReference>
<evidence type="ECO:0000313" key="7">
    <source>
        <dbReference type="EMBL" id="CUV25572.1"/>
    </source>
</evidence>
<accession>A0A0K1ZQD1</accession>
<dbReference type="InterPro" id="IPR052359">
    <property type="entry name" value="HTH-type_reg/antitoxin"/>
</dbReference>
<keyword evidence="2" id="KW-0238">DNA-binding</keyword>
<dbReference type="EMBL" id="LN899823">
    <property type="protein sequence ID" value="CUV25572.1"/>
    <property type="molecule type" value="Genomic_DNA"/>
</dbReference>
<evidence type="ECO:0000313" key="12">
    <source>
        <dbReference type="EMBL" id="CUV61448.1"/>
    </source>
</evidence>
<dbReference type="EMBL" id="LN899822">
    <property type="protein sequence ID" value="CUV61448.1"/>
    <property type="molecule type" value="Genomic_DNA"/>
</dbReference>
<evidence type="ECO:0000313" key="5">
    <source>
        <dbReference type="EMBL" id="AYA48430.1"/>
    </source>
</evidence>
<dbReference type="Pfam" id="PF01381">
    <property type="entry name" value="HTH_3"/>
    <property type="match status" value="1"/>
</dbReference>
<keyword evidence="13" id="KW-0614">Plasmid</keyword>
<reference evidence="10" key="1">
    <citation type="submission" date="2015-10" db="EMBL/GenBank/DDBJ databases">
        <authorList>
            <person name="Gilbert D.G."/>
        </authorList>
    </citation>
    <scope>NUCLEOTIDE SEQUENCE</scope>
    <source>
        <strain evidence="10">Phyl III-seqv23</strain>
    </source>
</reference>
<dbReference type="PANTHER" id="PTHR36511">
    <property type="entry name" value="MERR FAMILY BACTERIAL REGULATORY PROTEIN"/>
    <property type="match status" value="1"/>
</dbReference>
<evidence type="ECO:0000313" key="9">
    <source>
        <dbReference type="EMBL" id="CUV42950.1"/>
    </source>
</evidence>
<geneLocation type="plasmid" evidence="13 15">
    <name>p1</name>
</geneLocation>
<dbReference type="Proteomes" id="UP000262427">
    <property type="component" value="Chromosome MP"/>
</dbReference>
<organism evidence="10">
    <name type="scientific">Ralstonia solanacearum</name>
    <name type="common">Pseudomonas solanacearum</name>
    <dbReference type="NCBI Taxonomy" id="305"/>
    <lineage>
        <taxon>Bacteria</taxon>
        <taxon>Pseudomonadati</taxon>
        <taxon>Pseudomonadota</taxon>
        <taxon>Betaproteobacteria</taxon>
        <taxon>Burkholderiales</taxon>
        <taxon>Burkholderiaceae</taxon>
        <taxon>Ralstonia</taxon>
        <taxon>Ralstonia solanacearum species complex</taxon>
    </lineage>
</organism>
<evidence type="ECO:0000313" key="13">
    <source>
        <dbReference type="EMBL" id="UZF18160.1"/>
    </source>
</evidence>
<evidence type="ECO:0000256" key="3">
    <source>
        <dbReference type="ARBA" id="ARBA00023163"/>
    </source>
</evidence>